<dbReference type="CDD" id="cd00188">
    <property type="entry name" value="TOPRIM"/>
    <property type="match status" value="1"/>
</dbReference>
<dbReference type="GO" id="GO:0006302">
    <property type="term" value="P:double-strand break repair"/>
    <property type="evidence" value="ECO:0007669"/>
    <property type="project" value="TreeGrafter"/>
</dbReference>
<gene>
    <name evidence="3" type="ORF">HMPREF1991_03224</name>
</gene>
<dbReference type="PATRIC" id="fig|1122985.7.peg.3340"/>
<dbReference type="PANTHER" id="PTHR32182:SF25">
    <property type="entry name" value="SLR1056 PROTEIN"/>
    <property type="match status" value="1"/>
</dbReference>
<evidence type="ECO:0000313" key="4">
    <source>
        <dbReference type="Proteomes" id="UP000027442"/>
    </source>
</evidence>
<dbReference type="Gene3D" id="3.40.50.300">
    <property type="entry name" value="P-loop containing nucleotide triphosphate hydrolases"/>
    <property type="match status" value="1"/>
</dbReference>
<dbReference type="InterPro" id="IPR034139">
    <property type="entry name" value="TOPRIM_OLD"/>
</dbReference>
<protein>
    <submittedName>
        <fullName evidence="3">Uncharacterized protein</fullName>
    </submittedName>
</protein>
<accession>A0A069QLL8</accession>
<dbReference type="Pfam" id="PF20469">
    <property type="entry name" value="OLD-like_TOPRIM"/>
    <property type="match status" value="1"/>
</dbReference>
<dbReference type="GO" id="GO:0016887">
    <property type="term" value="F:ATP hydrolysis activity"/>
    <property type="evidence" value="ECO:0007669"/>
    <property type="project" value="InterPro"/>
</dbReference>
<evidence type="ECO:0000259" key="2">
    <source>
        <dbReference type="Pfam" id="PF20469"/>
    </source>
</evidence>
<dbReference type="Proteomes" id="UP000027442">
    <property type="component" value="Unassembled WGS sequence"/>
</dbReference>
<keyword evidence="4" id="KW-1185">Reference proteome</keyword>
<name>A0A069QLL8_HOYLO</name>
<sequence length="568" mass="65533">MKFISLKIKSEFRNLEGLKLSLSEKNDTYVLIGNNGTGKTNILEALSSVFYSLLFKETFEFSFVLLYKLDDDYYRISHDIATGQIEYKKNNMVVNESEMASPNRVICNYSGEDTRIWENYYKKPYNTYIEGIKRNTVYDILKMVYIDRTMWRYVLLSMISARKTNTAFDDFLTNKIGIKPEDPVTIEMLIDRDRFKTWGDNQVKLLVQTVANRQEEIGSDQSTDISFFNPFDDEPRDLFHKYMGAGDLIRNLTITYNGSIEAGYLSEGEKKMMVVLFILESLSDERTLVLMDEPDSHIHISRKAELNEMFNSMNHRSNLITSHSPTLTAKFNPDCIIMLDRKSDGRVDIIDKKNVDLINRLTDGIWTAQRQNIFLASHDDVLLVEGSTDITFIKAALSHFHEQGKYTDLSFEYIPCGGASHMKDFASIFKPKEGQTVIGFLDGDRAGRGSMHKIIKNPAKGATEWDLKKFGKARKCSGVWFSFYPVWKGKKNADNFNVEDYFTCTLFRKYILSFSSLDTIKNKDGLKSILEKECEKGMIKPKFYEKFNTLFNHIQSIKDAENQGLIEF</sequence>
<dbReference type="AlphaFoldDB" id="A0A069QLL8"/>
<dbReference type="InterPro" id="IPR003959">
    <property type="entry name" value="ATPase_AAA_core"/>
</dbReference>
<evidence type="ECO:0000313" key="3">
    <source>
        <dbReference type="EMBL" id="KDR50711.1"/>
    </source>
</evidence>
<dbReference type="PANTHER" id="PTHR32182">
    <property type="entry name" value="DNA REPLICATION AND REPAIR PROTEIN RECF"/>
    <property type="match status" value="1"/>
</dbReference>
<feature type="domain" description="OLD protein-like TOPRIM" evidence="2">
    <location>
        <begin position="379"/>
        <end position="431"/>
    </location>
</feature>
<reference evidence="3 4" key="1">
    <citation type="submission" date="2013-08" db="EMBL/GenBank/DDBJ databases">
        <authorList>
            <person name="Weinstock G."/>
            <person name="Sodergren E."/>
            <person name="Wylie T."/>
            <person name="Fulton L."/>
            <person name="Fulton R."/>
            <person name="Fronick C."/>
            <person name="O'Laughlin M."/>
            <person name="Godfrey J."/>
            <person name="Miner T."/>
            <person name="Herter B."/>
            <person name="Appelbaum E."/>
            <person name="Cordes M."/>
            <person name="Lek S."/>
            <person name="Wollam A."/>
            <person name="Pepin K.H."/>
            <person name="Palsikar V.B."/>
            <person name="Mitreva M."/>
            <person name="Wilson R.K."/>
        </authorList>
    </citation>
    <scope>NUCLEOTIDE SEQUENCE [LARGE SCALE GENOMIC DNA]</scope>
    <source>
        <strain evidence="3 4">ATCC 15930</strain>
    </source>
</reference>
<dbReference type="Pfam" id="PF13304">
    <property type="entry name" value="AAA_21"/>
    <property type="match status" value="1"/>
</dbReference>
<comment type="caution">
    <text evidence="3">The sequence shown here is derived from an EMBL/GenBank/DDBJ whole genome shotgun (WGS) entry which is preliminary data.</text>
</comment>
<dbReference type="RefSeq" id="WP_018967583.1">
    <property type="nucleotide sequence ID" value="NZ_KB899215.1"/>
</dbReference>
<dbReference type="EMBL" id="JNGW01000141">
    <property type="protein sequence ID" value="KDR50711.1"/>
    <property type="molecule type" value="Genomic_DNA"/>
</dbReference>
<feature type="domain" description="ATPase AAA-type core" evidence="1">
    <location>
        <begin position="30"/>
        <end position="327"/>
    </location>
</feature>
<dbReference type="GO" id="GO:0005524">
    <property type="term" value="F:ATP binding"/>
    <property type="evidence" value="ECO:0007669"/>
    <property type="project" value="InterPro"/>
</dbReference>
<dbReference type="HOGENOM" id="CLU_530667_0_0_10"/>
<evidence type="ECO:0000259" key="1">
    <source>
        <dbReference type="Pfam" id="PF13304"/>
    </source>
</evidence>
<dbReference type="InterPro" id="IPR027417">
    <property type="entry name" value="P-loop_NTPase"/>
</dbReference>
<proteinExistence type="predicted"/>
<dbReference type="SUPFAM" id="SSF52540">
    <property type="entry name" value="P-loop containing nucleoside triphosphate hydrolases"/>
    <property type="match status" value="1"/>
</dbReference>
<dbReference type="CDD" id="cd00267">
    <property type="entry name" value="ABC_ATPase"/>
    <property type="match status" value="1"/>
</dbReference>
<dbReference type="eggNOG" id="COG1195">
    <property type="taxonomic scope" value="Bacteria"/>
</dbReference>
<organism evidence="3 4">
    <name type="scientific">Hoylesella loescheii DSM 19665 = JCM 12249 = ATCC 15930</name>
    <dbReference type="NCBI Taxonomy" id="1122985"/>
    <lineage>
        <taxon>Bacteria</taxon>
        <taxon>Pseudomonadati</taxon>
        <taxon>Bacteroidota</taxon>
        <taxon>Bacteroidia</taxon>
        <taxon>Bacteroidales</taxon>
        <taxon>Prevotellaceae</taxon>
        <taxon>Hoylesella</taxon>
    </lineage>
</organism>
<dbReference type="GO" id="GO:0000731">
    <property type="term" value="P:DNA synthesis involved in DNA repair"/>
    <property type="evidence" value="ECO:0007669"/>
    <property type="project" value="TreeGrafter"/>
</dbReference>